<evidence type="ECO:0000313" key="2">
    <source>
        <dbReference type="Proteomes" id="UP000054018"/>
    </source>
</evidence>
<proteinExistence type="predicted"/>
<keyword evidence="2" id="KW-1185">Reference proteome</keyword>
<dbReference type="EMBL" id="KN833688">
    <property type="protein sequence ID" value="KIK29757.1"/>
    <property type="molecule type" value="Genomic_DNA"/>
</dbReference>
<organism evidence="1 2">
    <name type="scientific">Pisolithus microcarpus 441</name>
    <dbReference type="NCBI Taxonomy" id="765257"/>
    <lineage>
        <taxon>Eukaryota</taxon>
        <taxon>Fungi</taxon>
        <taxon>Dikarya</taxon>
        <taxon>Basidiomycota</taxon>
        <taxon>Agaricomycotina</taxon>
        <taxon>Agaricomycetes</taxon>
        <taxon>Agaricomycetidae</taxon>
        <taxon>Boletales</taxon>
        <taxon>Sclerodermatineae</taxon>
        <taxon>Pisolithaceae</taxon>
        <taxon>Pisolithus</taxon>
    </lineage>
</organism>
<reference evidence="2" key="2">
    <citation type="submission" date="2015-01" db="EMBL/GenBank/DDBJ databases">
        <title>Evolutionary Origins and Diversification of the Mycorrhizal Mutualists.</title>
        <authorList>
            <consortium name="DOE Joint Genome Institute"/>
            <consortium name="Mycorrhizal Genomics Consortium"/>
            <person name="Kohler A."/>
            <person name="Kuo A."/>
            <person name="Nagy L.G."/>
            <person name="Floudas D."/>
            <person name="Copeland A."/>
            <person name="Barry K.W."/>
            <person name="Cichocki N."/>
            <person name="Veneault-Fourrey C."/>
            <person name="LaButti K."/>
            <person name="Lindquist E.A."/>
            <person name="Lipzen A."/>
            <person name="Lundell T."/>
            <person name="Morin E."/>
            <person name="Murat C."/>
            <person name="Riley R."/>
            <person name="Ohm R."/>
            <person name="Sun H."/>
            <person name="Tunlid A."/>
            <person name="Henrissat B."/>
            <person name="Grigoriev I.V."/>
            <person name="Hibbett D.S."/>
            <person name="Martin F."/>
        </authorList>
    </citation>
    <scope>NUCLEOTIDE SEQUENCE [LARGE SCALE GENOMIC DNA]</scope>
    <source>
        <strain evidence="2">441</strain>
    </source>
</reference>
<protein>
    <submittedName>
        <fullName evidence="1">Uncharacterized protein</fullName>
    </submittedName>
</protein>
<reference evidence="1 2" key="1">
    <citation type="submission" date="2014-04" db="EMBL/GenBank/DDBJ databases">
        <authorList>
            <consortium name="DOE Joint Genome Institute"/>
            <person name="Kuo A."/>
            <person name="Kohler A."/>
            <person name="Costa M.D."/>
            <person name="Nagy L.G."/>
            <person name="Floudas D."/>
            <person name="Copeland A."/>
            <person name="Barry K.W."/>
            <person name="Cichocki N."/>
            <person name="Veneault-Fourrey C."/>
            <person name="LaButti K."/>
            <person name="Lindquist E.A."/>
            <person name="Lipzen A."/>
            <person name="Lundell T."/>
            <person name="Morin E."/>
            <person name="Murat C."/>
            <person name="Sun H."/>
            <person name="Tunlid A."/>
            <person name="Henrissat B."/>
            <person name="Grigoriev I.V."/>
            <person name="Hibbett D.S."/>
            <person name="Martin F."/>
            <person name="Nordberg H.P."/>
            <person name="Cantor M.N."/>
            <person name="Hua S.X."/>
        </authorList>
    </citation>
    <scope>NUCLEOTIDE SEQUENCE [LARGE SCALE GENOMIC DNA]</scope>
    <source>
        <strain evidence="1 2">441</strain>
    </source>
</reference>
<name>A0A0D0A5P5_9AGAM</name>
<sequence>MRESLLPVSESLAGVLGVPRVSASQAKSLNPKLCGRDVISLSLPGVVQHWFSSYLRH</sequence>
<evidence type="ECO:0000313" key="1">
    <source>
        <dbReference type="EMBL" id="KIK29757.1"/>
    </source>
</evidence>
<dbReference type="Proteomes" id="UP000054018">
    <property type="component" value="Unassembled WGS sequence"/>
</dbReference>
<gene>
    <name evidence="1" type="ORF">PISMIDRAFT_671708</name>
</gene>
<accession>A0A0D0A5P5</accession>
<dbReference type="HOGENOM" id="CLU_2997343_0_0_1"/>
<dbReference type="AlphaFoldDB" id="A0A0D0A5P5"/>